<reference evidence="2" key="1">
    <citation type="submission" date="2020-06" db="EMBL/GenBank/DDBJ databases">
        <authorList>
            <person name="Li T."/>
            <person name="Hu X."/>
            <person name="Zhang T."/>
            <person name="Song X."/>
            <person name="Zhang H."/>
            <person name="Dai N."/>
            <person name="Sheng W."/>
            <person name="Hou X."/>
            <person name="Wei L."/>
        </authorList>
    </citation>
    <scope>NUCLEOTIDE SEQUENCE</scope>
    <source>
        <strain evidence="2">G02</strain>
        <tissue evidence="2">Leaf</tissue>
    </source>
</reference>
<evidence type="ECO:0000259" key="1">
    <source>
        <dbReference type="PROSITE" id="PS51819"/>
    </source>
</evidence>
<dbReference type="SUPFAM" id="SSF54593">
    <property type="entry name" value="Glyoxalase/Bleomycin resistance protein/Dihydroxybiphenyl dioxygenase"/>
    <property type="match status" value="1"/>
</dbReference>
<dbReference type="PANTHER" id="PTHR46142">
    <property type="match status" value="1"/>
</dbReference>
<comment type="caution">
    <text evidence="2">The sequence shown here is derived from an EMBL/GenBank/DDBJ whole genome shotgun (WGS) entry which is preliminary data.</text>
</comment>
<proteinExistence type="predicted"/>
<dbReference type="AlphaFoldDB" id="A0AAW2MU49"/>
<dbReference type="InterPro" id="IPR029068">
    <property type="entry name" value="Glyas_Bleomycin-R_OHBP_Dase"/>
</dbReference>
<reference evidence="2" key="2">
    <citation type="journal article" date="2024" name="Plant">
        <title>Genomic evolution and insights into agronomic trait innovations of Sesamum species.</title>
        <authorList>
            <person name="Miao H."/>
            <person name="Wang L."/>
            <person name="Qu L."/>
            <person name="Liu H."/>
            <person name="Sun Y."/>
            <person name="Le M."/>
            <person name="Wang Q."/>
            <person name="Wei S."/>
            <person name="Zheng Y."/>
            <person name="Lin W."/>
            <person name="Duan Y."/>
            <person name="Cao H."/>
            <person name="Xiong S."/>
            <person name="Wang X."/>
            <person name="Wei L."/>
            <person name="Li C."/>
            <person name="Ma Q."/>
            <person name="Ju M."/>
            <person name="Zhao R."/>
            <person name="Li G."/>
            <person name="Mu C."/>
            <person name="Tian Q."/>
            <person name="Mei H."/>
            <person name="Zhang T."/>
            <person name="Gao T."/>
            <person name="Zhang H."/>
        </authorList>
    </citation>
    <scope>NUCLEOTIDE SEQUENCE</scope>
    <source>
        <strain evidence="2">G02</strain>
    </source>
</reference>
<dbReference type="PANTHER" id="PTHR46142:SF13">
    <property type="entry name" value="LACTOYLGLUTATHIONE LYASE_GLYOXALASE I FAMILY PROTEIN"/>
    <property type="match status" value="1"/>
</dbReference>
<name>A0AAW2MU49_SESRA</name>
<organism evidence="2">
    <name type="scientific">Sesamum radiatum</name>
    <name type="common">Black benniseed</name>
    <dbReference type="NCBI Taxonomy" id="300843"/>
    <lineage>
        <taxon>Eukaryota</taxon>
        <taxon>Viridiplantae</taxon>
        <taxon>Streptophyta</taxon>
        <taxon>Embryophyta</taxon>
        <taxon>Tracheophyta</taxon>
        <taxon>Spermatophyta</taxon>
        <taxon>Magnoliopsida</taxon>
        <taxon>eudicotyledons</taxon>
        <taxon>Gunneridae</taxon>
        <taxon>Pentapetalae</taxon>
        <taxon>asterids</taxon>
        <taxon>lamiids</taxon>
        <taxon>Lamiales</taxon>
        <taxon>Pedaliaceae</taxon>
        <taxon>Sesamum</taxon>
    </lineage>
</organism>
<dbReference type="Gene3D" id="3.10.180.10">
    <property type="entry name" value="2,3-Dihydroxybiphenyl 1,2-Dioxygenase, domain 1"/>
    <property type="match status" value="1"/>
</dbReference>
<dbReference type="EMBL" id="JACGWJ010000021">
    <property type="protein sequence ID" value="KAL0335265.1"/>
    <property type="molecule type" value="Genomic_DNA"/>
</dbReference>
<evidence type="ECO:0000313" key="2">
    <source>
        <dbReference type="EMBL" id="KAL0335265.1"/>
    </source>
</evidence>
<dbReference type="InterPro" id="IPR004360">
    <property type="entry name" value="Glyas_Fos-R_dOase_dom"/>
</dbReference>
<dbReference type="PROSITE" id="PS51819">
    <property type="entry name" value="VOC"/>
    <property type="match status" value="1"/>
</dbReference>
<sequence>MGKEIVNEVVSSVDEKKEMMREMPFLALNHVSFVCKSVTKSVQFYEQVLGFVLIKRPSSFDFEGA</sequence>
<accession>A0AAW2MU49</accession>
<gene>
    <name evidence="2" type="ORF">Sradi_4738400</name>
</gene>
<feature type="domain" description="VOC" evidence="1">
    <location>
        <begin position="27"/>
        <end position="65"/>
    </location>
</feature>
<feature type="non-terminal residue" evidence="2">
    <location>
        <position position="65"/>
    </location>
</feature>
<dbReference type="Pfam" id="PF00903">
    <property type="entry name" value="Glyoxalase"/>
    <property type="match status" value="1"/>
</dbReference>
<protein>
    <recommendedName>
        <fullName evidence="1">VOC domain-containing protein</fullName>
    </recommendedName>
</protein>
<dbReference type="InterPro" id="IPR037523">
    <property type="entry name" value="VOC_core"/>
</dbReference>